<sequence>MDAVEAIKQDHQRMEGVFARLEAGGGDRRALLSEVENRLEAHSLAEEQEVYPAIKKAAPDEADEVDHGYDEHAEAESLLHKAQSMVDSPDFDDALREFLEAVRHHVNEEESELLPALAEAVDDAELERLGEAFEAKRREELREAGIDGDGIAEAGIDDAGEATDLDEVSGAAAPKIAAVGGDGAAADIDEMTRDELYEEAKRAEVPGRSHMSKDELKDALQHT</sequence>
<organism evidence="3 4">
    <name type="scientific">Catenuloplanes nepalensis</name>
    <dbReference type="NCBI Taxonomy" id="587533"/>
    <lineage>
        <taxon>Bacteria</taxon>
        <taxon>Bacillati</taxon>
        <taxon>Actinomycetota</taxon>
        <taxon>Actinomycetes</taxon>
        <taxon>Micromonosporales</taxon>
        <taxon>Micromonosporaceae</taxon>
        <taxon>Catenuloplanes</taxon>
    </lineage>
</organism>
<dbReference type="PANTHER" id="PTHR35585:SF1">
    <property type="entry name" value="HHE DOMAIN PROTEIN (AFU_ORTHOLOGUE AFUA_4G00730)"/>
    <property type="match status" value="1"/>
</dbReference>
<dbReference type="Gene3D" id="1.20.120.520">
    <property type="entry name" value="nmb1532 protein domain like"/>
    <property type="match status" value="1"/>
</dbReference>
<comment type="caution">
    <text evidence="3">The sequence shown here is derived from an EMBL/GenBank/DDBJ whole genome shotgun (WGS) entry which is preliminary data.</text>
</comment>
<feature type="region of interest" description="Disordered" evidence="1">
    <location>
        <begin position="195"/>
        <end position="223"/>
    </location>
</feature>
<evidence type="ECO:0000259" key="2">
    <source>
        <dbReference type="Pfam" id="PF01814"/>
    </source>
</evidence>
<feature type="domain" description="Hemerythrin-like" evidence="2">
    <location>
        <begin position="3"/>
        <end position="117"/>
    </location>
</feature>
<dbReference type="RefSeq" id="WP_306833509.1">
    <property type="nucleotide sequence ID" value="NZ_JAUSRA010000001.1"/>
</dbReference>
<gene>
    <name evidence="3" type="ORF">J2S43_005230</name>
</gene>
<keyword evidence="4" id="KW-1185">Reference proteome</keyword>
<dbReference type="EMBL" id="JAUSRA010000001">
    <property type="protein sequence ID" value="MDP9796718.1"/>
    <property type="molecule type" value="Genomic_DNA"/>
</dbReference>
<protein>
    <submittedName>
        <fullName evidence="3">Hemerythrin superfamily protein</fullName>
    </submittedName>
</protein>
<reference evidence="3 4" key="1">
    <citation type="submission" date="2023-07" db="EMBL/GenBank/DDBJ databases">
        <title>Sequencing the genomes of 1000 actinobacteria strains.</title>
        <authorList>
            <person name="Klenk H.-P."/>
        </authorList>
    </citation>
    <scope>NUCLEOTIDE SEQUENCE [LARGE SCALE GENOMIC DNA]</scope>
    <source>
        <strain evidence="3 4">DSM 44710</strain>
    </source>
</reference>
<dbReference type="PANTHER" id="PTHR35585">
    <property type="entry name" value="HHE DOMAIN PROTEIN (AFU_ORTHOLOGUE AFUA_4G00730)"/>
    <property type="match status" value="1"/>
</dbReference>
<evidence type="ECO:0000313" key="4">
    <source>
        <dbReference type="Proteomes" id="UP001240984"/>
    </source>
</evidence>
<proteinExistence type="predicted"/>
<evidence type="ECO:0000313" key="3">
    <source>
        <dbReference type="EMBL" id="MDP9796718.1"/>
    </source>
</evidence>
<dbReference type="Pfam" id="PF01814">
    <property type="entry name" value="Hemerythrin"/>
    <property type="match status" value="1"/>
</dbReference>
<dbReference type="InterPro" id="IPR012312">
    <property type="entry name" value="Hemerythrin-like"/>
</dbReference>
<dbReference type="Proteomes" id="UP001240984">
    <property type="component" value="Unassembled WGS sequence"/>
</dbReference>
<name>A0ABT9MZ48_9ACTN</name>
<evidence type="ECO:0000256" key="1">
    <source>
        <dbReference type="SAM" id="MobiDB-lite"/>
    </source>
</evidence>
<accession>A0ABT9MZ48</accession>